<dbReference type="EMBL" id="JSUQ01000028">
    <property type="protein sequence ID" value="KHQ50286.1"/>
    <property type="molecule type" value="Genomic_DNA"/>
</dbReference>
<evidence type="ECO:0000313" key="1">
    <source>
        <dbReference type="EMBL" id="KHQ50286.1"/>
    </source>
</evidence>
<evidence type="ECO:0000313" key="2">
    <source>
        <dbReference type="Proteomes" id="UP000030960"/>
    </source>
</evidence>
<name>A0A0B3S0Z4_9RHOB</name>
<protein>
    <submittedName>
        <fullName evidence="1">Uncharacterized protein</fullName>
    </submittedName>
</protein>
<comment type="caution">
    <text evidence="1">The sequence shown here is derived from an EMBL/GenBank/DDBJ whole genome shotgun (WGS) entry which is preliminary data.</text>
</comment>
<keyword evidence="2" id="KW-1185">Reference proteome</keyword>
<gene>
    <name evidence="1" type="ORF">OA50_05134</name>
</gene>
<accession>A0A0B3S0Z4</accession>
<organism evidence="1 2">
    <name type="scientific">Mameliella alba</name>
    <dbReference type="NCBI Taxonomy" id="561184"/>
    <lineage>
        <taxon>Bacteria</taxon>
        <taxon>Pseudomonadati</taxon>
        <taxon>Pseudomonadota</taxon>
        <taxon>Alphaproteobacteria</taxon>
        <taxon>Rhodobacterales</taxon>
        <taxon>Roseobacteraceae</taxon>
        <taxon>Mameliella</taxon>
    </lineage>
</organism>
<dbReference type="Proteomes" id="UP000030960">
    <property type="component" value="Unassembled WGS sequence"/>
</dbReference>
<sequence length="69" mass="7576">MSDNPLSHTARLLMAAARTDRRGAKLKGRDQKAAAREVVRRGFGEINKSVTRLKLKPAGVFVLKQGETT</sequence>
<dbReference type="RefSeq" id="WP_043146374.1">
    <property type="nucleotide sequence ID" value="NZ_JSUQ01000028.1"/>
</dbReference>
<dbReference type="AlphaFoldDB" id="A0A0B3S0Z4"/>
<reference evidence="1 2" key="1">
    <citation type="submission" date="2014-10" db="EMBL/GenBank/DDBJ databases">
        <title>Genome sequence of Ponticoccus sp. strain UMTAT08 isolated from clonal culture of toxic dinoflagellate Alexandrium tamiyavanichii.</title>
        <authorList>
            <person name="Gan H.Y."/>
            <person name="Muhd D.-D."/>
            <person name="Mohd Noor M.E."/>
            <person name="Yeong Y.S."/>
            <person name="Usup G."/>
        </authorList>
    </citation>
    <scope>NUCLEOTIDE SEQUENCE [LARGE SCALE GENOMIC DNA]</scope>
    <source>
        <strain evidence="1 2">UMTAT08</strain>
    </source>
</reference>
<proteinExistence type="predicted"/>